<gene>
    <name evidence="20" type="ORF">HXX08_23230</name>
    <name evidence="21" type="ORF">HXX08_23255</name>
    <name evidence="22" type="ORF">OZ401_004334</name>
</gene>
<dbReference type="Proteomes" id="UP001431572">
    <property type="component" value="Chromosome 2"/>
</dbReference>
<evidence type="ECO:0000256" key="1">
    <source>
        <dbReference type="ARBA" id="ARBA00001698"/>
    </source>
</evidence>
<evidence type="ECO:0000313" key="24">
    <source>
        <dbReference type="Proteomes" id="UP001431572"/>
    </source>
</evidence>
<evidence type="ECO:0000313" key="23">
    <source>
        <dbReference type="Proteomes" id="UP000521676"/>
    </source>
</evidence>
<proteinExistence type="inferred from homology"/>
<evidence type="ECO:0000256" key="2">
    <source>
        <dbReference type="ARBA" id="ARBA00004651"/>
    </source>
</evidence>
<feature type="transmembrane region" description="Helical" evidence="19">
    <location>
        <begin position="109"/>
        <end position="128"/>
    </location>
</feature>
<dbReference type="EMBL" id="CP128400">
    <property type="protein sequence ID" value="WJW68718.1"/>
    <property type="molecule type" value="Genomic_DNA"/>
</dbReference>
<evidence type="ECO:0000256" key="17">
    <source>
        <dbReference type="ARBA" id="ARBA00023264"/>
    </source>
</evidence>
<keyword evidence="24" id="KW-1185">Reference proteome</keyword>
<evidence type="ECO:0000256" key="5">
    <source>
        <dbReference type="ARBA" id="ARBA00010185"/>
    </source>
</evidence>
<evidence type="ECO:0000313" key="22">
    <source>
        <dbReference type="EMBL" id="WJW68718.1"/>
    </source>
</evidence>
<dbReference type="GO" id="GO:0004605">
    <property type="term" value="F:phosphatidate cytidylyltransferase activity"/>
    <property type="evidence" value="ECO:0007669"/>
    <property type="project" value="UniProtKB-EC"/>
</dbReference>
<evidence type="ECO:0000256" key="15">
    <source>
        <dbReference type="ARBA" id="ARBA00023136"/>
    </source>
</evidence>
<comment type="pathway">
    <text evidence="3 18">Phospholipid metabolism; CDP-diacylglycerol biosynthesis; CDP-diacylglycerol from sn-glycerol 3-phosphate: step 3/3.</text>
</comment>
<evidence type="ECO:0000256" key="10">
    <source>
        <dbReference type="ARBA" id="ARBA00022679"/>
    </source>
</evidence>
<sequence length="270" mass="28908">MLVTRILSTVVLVPLVLLFLFFSVETTALLAAIGAVIGAFEFYDMAVRSPYKFNPVRLLGYGLAAFLCLAGYLNSLPLMLLATALYALISGAIILVRPVNSNEPALRNLTNWGISLLGSLYPALPLGLAATLRADSNESLWWIVLALVGTWGTDTGAYFVGRLLGKHKLAPKISPNKTIEGAIGGAVAGMVGVTLVGVLALHIPLYYTIPLGLTLAVGGICGDLFESWFKRRFDTKDSGKLIPGHGGLLDRIDALLIVLTLTYLFKLVYS</sequence>
<feature type="transmembrane region" description="Helical" evidence="19">
    <location>
        <begin position="140"/>
        <end position="161"/>
    </location>
</feature>
<dbReference type="PANTHER" id="PTHR46382:SF1">
    <property type="entry name" value="PHOSPHATIDATE CYTIDYLYLTRANSFERASE"/>
    <property type="match status" value="1"/>
</dbReference>
<keyword evidence="14" id="KW-0443">Lipid metabolism</keyword>
<dbReference type="RefSeq" id="WP_341470624.1">
    <property type="nucleotide sequence ID" value="NZ_CP128400.1"/>
</dbReference>
<dbReference type="EMBL" id="JACATZ010000003">
    <property type="protein sequence ID" value="NWJ48782.1"/>
    <property type="molecule type" value="Genomic_DNA"/>
</dbReference>
<evidence type="ECO:0000256" key="12">
    <source>
        <dbReference type="ARBA" id="ARBA00022695"/>
    </source>
</evidence>
<reference evidence="22" key="2">
    <citation type="journal article" date="2024" name="Nature">
        <title>Anoxygenic phototroph of the Chloroflexota uses a type I reaction centre.</title>
        <authorList>
            <person name="Tsuji J.M."/>
            <person name="Shaw N.A."/>
            <person name="Nagashima S."/>
            <person name="Venkiteswaran J.J."/>
            <person name="Schiff S.L."/>
            <person name="Watanabe T."/>
            <person name="Fukui M."/>
            <person name="Hanada S."/>
            <person name="Tank M."/>
            <person name="Neufeld J.D."/>
        </authorList>
    </citation>
    <scope>NUCLEOTIDE SEQUENCE</scope>
    <source>
        <strain evidence="22">L227-S17</strain>
    </source>
</reference>
<evidence type="ECO:0000313" key="21">
    <source>
        <dbReference type="EMBL" id="NWJ48787.1"/>
    </source>
</evidence>
<dbReference type="AlphaFoldDB" id="A0A8T7MA30"/>
<dbReference type="EMBL" id="JACATZ010000003">
    <property type="protein sequence ID" value="NWJ48787.1"/>
    <property type="molecule type" value="Genomic_DNA"/>
</dbReference>
<name>A0A8T7MA30_9CHLR</name>
<evidence type="ECO:0000256" key="6">
    <source>
        <dbReference type="ARBA" id="ARBA00012487"/>
    </source>
</evidence>
<dbReference type="InterPro" id="IPR000374">
    <property type="entry name" value="PC_trans"/>
</dbReference>
<accession>A0A8T7MA30</accession>
<keyword evidence="9" id="KW-0444">Lipid biosynthesis</keyword>
<dbReference type="PANTHER" id="PTHR46382">
    <property type="entry name" value="PHOSPHATIDATE CYTIDYLYLTRANSFERASE"/>
    <property type="match status" value="1"/>
</dbReference>
<keyword evidence="11 18" id="KW-0812">Transmembrane</keyword>
<feature type="transmembrane region" description="Helical" evidence="19">
    <location>
        <begin position="55"/>
        <end position="73"/>
    </location>
</feature>
<keyword evidence="17" id="KW-1208">Phospholipid metabolism</keyword>
<evidence type="ECO:0000256" key="16">
    <source>
        <dbReference type="ARBA" id="ARBA00023209"/>
    </source>
</evidence>
<organism evidence="20 23">
    <name type="scientific">Candidatus Chlorohelix allophototropha</name>
    <dbReference type="NCBI Taxonomy" id="3003348"/>
    <lineage>
        <taxon>Bacteria</taxon>
        <taxon>Bacillati</taxon>
        <taxon>Chloroflexota</taxon>
        <taxon>Chloroflexia</taxon>
        <taxon>Candidatus Chloroheliales</taxon>
        <taxon>Candidatus Chloroheliaceae</taxon>
        <taxon>Candidatus Chlorohelix</taxon>
    </lineage>
</organism>
<feature type="transmembrane region" description="Helical" evidence="19">
    <location>
        <begin position="182"/>
        <end position="203"/>
    </location>
</feature>
<evidence type="ECO:0000256" key="3">
    <source>
        <dbReference type="ARBA" id="ARBA00005119"/>
    </source>
</evidence>
<evidence type="ECO:0000256" key="13">
    <source>
        <dbReference type="ARBA" id="ARBA00022989"/>
    </source>
</evidence>
<keyword evidence="10 18" id="KW-0808">Transferase</keyword>
<reference evidence="20 23" key="1">
    <citation type="submission" date="2020-06" db="EMBL/GenBank/DDBJ databases">
        <title>Anoxygenic phototrophic Chloroflexota member uses a Type I reaction center.</title>
        <authorList>
            <person name="Tsuji J.M."/>
            <person name="Shaw N.A."/>
            <person name="Nagashima S."/>
            <person name="Venkiteswaran J."/>
            <person name="Schiff S.L."/>
            <person name="Hanada S."/>
            <person name="Tank M."/>
            <person name="Neufeld J.D."/>
        </authorList>
    </citation>
    <scope>NUCLEOTIDE SEQUENCE [LARGE SCALE GENOMIC DNA]</scope>
    <source>
        <strain evidence="20">L227-S17</strain>
    </source>
</reference>
<comment type="pathway">
    <text evidence="4">Lipid metabolism.</text>
</comment>
<feature type="transmembrane region" description="Helical" evidence="19">
    <location>
        <begin position="209"/>
        <end position="228"/>
    </location>
</feature>
<evidence type="ECO:0000256" key="14">
    <source>
        <dbReference type="ARBA" id="ARBA00023098"/>
    </source>
</evidence>
<feature type="transmembrane region" description="Helical" evidence="19">
    <location>
        <begin position="79"/>
        <end position="97"/>
    </location>
</feature>
<dbReference type="GO" id="GO:0005886">
    <property type="term" value="C:plasma membrane"/>
    <property type="evidence" value="ECO:0007669"/>
    <property type="project" value="UniProtKB-SubCell"/>
</dbReference>
<dbReference type="PROSITE" id="PS01315">
    <property type="entry name" value="CDS"/>
    <property type="match status" value="1"/>
</dbReference>
<protein>
    <recommendedName>
        <fullName evidence="7 18">Phosphatidate cytidylyltransferase</fullName>
        <ecNumber evidence="6 18">2.7.7.41</ecNumber>
    </recommendedName>
</protein>
<dbReference type="Pfam" id="PF01148">
    <property type="entry name" value="CTP_transf_1"/>
    <property type="match status" value="1"/>
</dbReference>
<evidence type="ECO:0000256" key="19">
    <source>
        <dbReference type="SAM" id="Phobius"/>
    </source>
</evidence>
<keyword evidence="12 18" id="KW-0548">Nucleotidyltransferase</keyword>
<evidence type="ECO:0000256" key="8">
    <source>
        <dbReference type="ARBA" id="ARBA00022475"/>
    </source>
</evidence>
<evidence type="ECO:0000313" key="20">
    <source>
        <dbReference type="EMBL" id="NWJ48782.1"/>
    </source>
</evidence>
<evidence type="ECO:0000256" key="11">
    <source>
        <dbReference type="ARBA" id="ARBA00022692"/>
    </source>
</evidence>
<comment type="catalytic activity">
    <reaction evidence="1 18">
        <text>a 1,2-diacyl-sn-glycero-3-phosphate + CTP + H(+) = a CDP-1,2-diacyl-sn-glycerol + diphosphate</text>
        <dbReference type="Rhea" id="RHEA:16229"/>
        <dbReference type="ChEBI" id="CHEBI:15378"/>
        <dbReference type="ChEBI" id="CHEBI:33019"/>
        <dbReference type="ChEBI" id="CHEBI:37563"/>
        <dbReference type="ChEBI" id="CHEBI:58332"/>
        <dbReference type="ChEBI" id="CHEBI:58608"/>
        <dbReference type="EC" id="2.7.7.41"/>
    </reaction>
</comment>
<keyword evidence="8" id="KW-1003">Cell membrane</keyword>
<evidence type="ECO:0000256" key="7">
    <source>
        <dbReference type="ARBA" id="ARBA00019373"/>
    </source>
</evidence>
<dbReference type="Proteomes" id="UP000521676">
    <property type="component" value="Unassembled WGS sequence"/>
</dbReference>
<dbReference type="EC" id="2.7.7.41" evidence="6 18"/>
<feature type="transmembrane region" description="Helical" evidence="19">
    <location>
        <begin position="12"/>
        <end position="43"/>
    </location>
</feature>
<comment type="subcellular location">
    <subcellularLocation>
        <location evidence="2">Cell membrane</location>
        <topology evidence="2">Multi-pass membrane protein</topology>
    </subcellularLocation>
</comment>
<keyword evidence="15 19" id="KW-0472">Membrane</keyword>
<evidence type="ECO:0000256" key="4">
    <source>
        <dbReference type="ARBA" id="ARBA00005189"/>
    </source>
</evidence>
<evidence type="ECO:0000256" key="18">
    <source>
        <dbReference type="RuleBase" id="RU003938"/>
    </source>
</evidence>
<keyword evidence="16" id="KW-0594">Phospholipid biosynthesis</keyword>
<comment type="similarity">
    <text evidence="5 18">Belongs to the CDS family.</text>
</comment>
<dbReference type="GO" id="GO:0016024">
    <property type="term" value="P:CDP-diacylglycerol biosynthetic process"/>
    <property type="evidence" value="ECO:0007669"/>
    <property type="project" value="TreeGrafter"/>
</dbReference>
<evidence type="ECO:0000256" key="9">
    <source>
        <dbReference type="ARBA" id="ARBA00022516"/>
    </source>
</evidence>
<keyword evidence="13 19" id="KW-1133">Transmembrane helix</keyword>